<feature type="region of interest" description="Disordered" evidence="4">
    <location>
        <begin position="2175"/>
        <end position="2199"/>
    </location>
</feature>
<feature type="domain" description="PH" evidence="5">
    <location>
        <begin position="796"/>
        <end position="908"/>
    </location>
</feature>
<evidence type="ECO:0000313" key="7">
    <source>
        <dbReference type="Proteomes" id="UP001293593"/>
    </source>
</evidence>
<dbReference type="GO" id="GO:0006869">
    <property type="term" value="P:lipid transport"/>
    <property type="evidence" value="ECO:0007669"/>
    <property type="project" value="UniProtKB-KW"/>
</dbReference>
<feature type="region of interest" description="Disordered" evidence="4">
    <location>
        <begin position="914"/>
        <end position="933"/>
    </location>
</feature>
<feature type="compositionally biased region" description="Polar residues" evidence="4">
    <location>
        <begin position="2175"/>
        <end position="2198"/>
    </location>
</feature>
<dbReference type="EMBL" id="JAWXYG010000009">
    <property type="protein sequence ID" value="KAK4262506.1"/>
    <property type="molecule type" value="Genomic_DNA"/>
</dbReference>
<accession>A0AAE1J2G2</accession>
<dbReference type="InterPro" id="IPR009291">
    <property type="entry name" value="Vps62"/>
</dbReference>
<dbReference type="PROSITE" id="PS50003">
    <property type="entry name" value="PH_DOMAIN"/>
    <property type="match status" value="1"/>
</dbReference>
<dbReference type="Pfam" id="PF25037">
    <property type="entry name" value="VPS13_C"/>
    <property type="match status" value="1"/>
</dbReference>
<dbReference type="SMART" id="SM00233">
    <property type="entry name" value="PH"/>
    <property type="match status" value="1"/>
</dbReference>
<comment type="similarity">
    <text evidence="1">Belongs to the VPS13 family.</text>
</comment>
<sequence>MLEDQVAYLLQRYLGNYVRGLNKEALKISVWKGDVELKNMQLKPEALNALKLPVKVKAGFLGSVKLKVPWSRLGQDPVLVYLDRIFLLAEPATQVEGSSEDAVQEAKKNRIQEMEMKLWEKSQKLKSEMNKSWMGSLISTIIGNLKLSISNVHIRYEDLESNPGNPFAAGVRLEKLSAMTVDDTGKETFITGGALDCIQKSVELDRLAVYLDSDIIPWDVSKPWEDLLPSEWFQVFKFGTKEGKPADYALREHSYILQPVTGQAKYSKLQPNKVAESNEPLHKAVVNLDDVTICLSKDGYGDMLKLADNFAAFNQRLKYAHYRPRVAVKSDPRSWWNYAYKAVSEQMKKASGKMSWDQVLRYARLRKRYISLYASLLKSDPTQVTISDNKEIEELDRELNIELILQWRMLAHKFVEQSAESARNARKQKAGKSWWSFGWNSQSPREQNEAFHFSEEDWNRLNKIIGYKEGDDGLSVISNKVDALNTFLIIHMKHNASKLTGEAKELVAELSSEDLRCSIKLYPETKVFDMKLGSYKLSSPKGLLAESAASDDSLVGVFCYKPFDEKVDWSMVAKVSPCYMTYLKESIDQVLNFFESNNAVSQMIARETAAAVQMTIDEVKRTAQQQMNRALKDHARFSLDLDIAAPKIMIPTDFRPDNTHVTKLLLDLGNLVIRTQDDCQQGSDEKNMYLQFDLVLSDVSAFLFDGDHHWGQLPLNKSVDDTNCRFFQIIDRCGVILHLQQIRLETPYYPSTCLAVRLPSLGFHFSPARYHRLMQVIKIFEGDDDESSKFLRPWDQADLEGWLSLLTWKGVGSREAVWQLRYFSLVGPFIYVLESPDSKSYKQYTSLRGKQIYQVPPEDVGNADHVLAVCYPRRSNSKVVEDTNALILRFESEDSRKTWQRRIQGAIYHASDSAPIAGLSDSSSDTDDKELEHDDHGVTEISIAERLFVTGILDELKVCFSYSCQPEQSLMKVLLTEEKRLFEFRAVGGQVELSIRGNDIFIGTILKSLEIEDLVCCSEISGPCYLARSFIGTADDDLTPAETDDKFYEAPDTLADVEQSPRFTPDSLSSSQSQIPSRYSSSKCPRFTSIAGLLPSEARTTGTREIEPGDTLESFIKAQIIIYDQNSPRYNNIDKQVRVTLATLTFFCRRPTILAIMDFMNSINIDDESLSTKSSKTAIMKQNESRDVDDLHLTTTEEPAIKGLLGKGKFRTMFNLTLKMDQAQIHLINESQTKLASLSQENLLTDIKVFPSSFSIRAALGNLRISDDSLSSGHLYYWACDMRNPGGSSFVELEFTSFCKDDEDYEGYDYSLFGELSEVRIVYLNRFVQEVVGYFMGLVPNSPKGVVKLTDQATNSEKWFQASEIEGSPAMKLDLSLKKPIILMPRKTDSLDFLRLDIVHITVKNTFEWIGGGKNEMHSIHLETMMVQVEDINLNVGIGEELGESIIQDVSGLSVLIRRSLRDLLHQLPSIEAIIKVGELKAAMSNNEYKIITECAVSNISEPPNIPPALNQYSNTSSNDAIGNVPRETDDANSRTSIAEAFISLKVSVSIKLVELSLYMGVTRDASLATVQVSGAWLLYKSSTSGEGFLSATLKGFSVFDNREGVEQEFRLAIGRPQNFGASSLNTLAYGHEQDSADSNTIQGNKFEPVPTMLIVDVKLSQFSTFVTLCVQRPQLLVALDFLLAVVEFLVPSVSGMLSYEDDDSSHIVDGIFLDQFIYRQPCHEFSLSPQKPLIVDDENYDHFIYDGDGGTLYLKDAQGFNLTAPSSKFLIYVGNGKKLQFKNVVIKDGQYLDSCVFLGVNSSYSVSKDDHVYLEALQQSQQRSALRGSGDEVPCQNNAISNSTEFIIELQAVGPELTFYNTSKDAGDLLHLSNKLLHAQMDAFCRLVLKGNNTEMSADILGLTMESNGIVILEPFDTTMKYSNTSGKTNIHLHVSDIFMNFTFSILTLFLAVEEDILSFLRTTSKKATIVCSHFDKVGTIKSTLTDQTYAFWRPRASPGFAVLGDYLTPLDKPPAKGVLAVNTSTIRVKKPINFKLIWPPLASRSMTGKALDNSELVPTGPKSEGDDCCSIWFPEAPKGYVALGCVVTRGRAPPPLSSAFCIPSSSVSPCSLRDCIVISSTDTQSSDVAFWRVDNSVGTFLPADPSMHSLLGKAYELRHIKYGFLKVSPAASSSQRIQGPSDGYQTLQSDQSTDANSNRRFEPVASFQLIWWNQGLNTRKKLSIWRPVVPDGMVYFGDIAVKGFEPPNTCIVLHDSSDENLFKAPQDFQLVGQIKKQRGMESITFWLPQSPPGYVSLGCVACKGKPKQNEFDKLRCIRSDLVTGDQFLEESVWDTSEAKHTREPFNIWAVGNELGTFIVRGGFKKPPRRFALKLADSGVPSGSDATVIDAGIGSFSVALFDDYGGLMVPLFNISLMGVSFSLHGRTEYMNCTVSFSLSARSYNDKYEAWEPLVEPVDGFLRYQYDLNAPGAASQLRFTATRDLNINVSVSNANMIIQGYASWSNLSHSKEYCKNRDSFSPTHGRNSILNSLQERNFYLVPQNKLGQDIYVRATEGRDLQNVIQMPSGDMKAVKVSVSKNMLDSHMKSRPRRKVERLVTVIIADAQFPRVEGSALQQYTVAIRLTPDQSLSTDTLLHKQSSRTCASSPYQLLPSDIELVEWNEMFFFKVDSLDRYSLELIVTDMSRGAPIGFFSESLNQIARTFEDFSFPQNFANTLDWMDLSPESSTNFQDGYHKSCGKLRCAILVQNSEVENDCQLSTSEDHQSGFIQISPSKEGPWTTVRLNYSAPAACWRLGNDVVASEVSVKDGNRYVNIRSLVSVHNNTNLVLHLCLTSQTSCEKNNPPSNSNSSEPIQIDGKQAQTEEYFETEKYDPQIGWIGCSFHPGQDTSQVGDSHQASIDGWHLDTALANTDGWVYAPDVESLRWPESFEPKESVNSARQRRWVRSRKLMADDLKHEISIGLLQPGETVPLPLSALTQSSQYFLQLRPWDSVNPNSYSWSSVLDGSTQPDHAGKLKQMSNMCVSSLSESEELLCCSEMDGTSGGSHKLWFCVSIQATEIAKDIHSDPIHDWNLVVKSPLIISNFLPLAAEYSVLEMQPNGHFFGCSRGILSSGKSVQIYSADIRKPLFLSLLPQRGWLPMHEAVLISNPQGIPSKTYSLRSSISGRVVQIIIEQNYDKEHPLLAKTIRVYAPYWLGVARCPPLRYRILDMAGKKHTPKIAAQFQSNKKNASILEEITEEEVYEGHTIASALNFNTLALSVAVAQTGNEHFGPFKDLTPLGDMDGSMDILAYDAEGNILRLFISTKLCPYQSVPTKVITVRPFMTFTNRLGQDLFLKLSSEDEPKVLHSSDSRISFLYRGTGGPEKLQVRFEDTNWSFPIQISREDTITIVLRRHDGNLKFLRTEIRGYEEGSRFIFVFRLGSTEGPFRFENRTTSKELCIRQSGFGEDAWVQLQPLSTTNFCWDDPYGQKDLDVKLCADSSSAVWKVDLGRTGSCYAEFGLQLHVTEEGDKKIVKFRDDSVLNLSSYEEIGGPMPGDSWGVSREQAEMQTTASPFELVVELGVVGISIVDHRPKELSYLYLERALLSYSTGFDGGRTSRFKIMLGYLQLDNQLPLTGMPVLLAPEQAPDVQHPVFKMTITMQNGSRDGVQVYPYVYIRVTEGCWRLDIHEPIIWAIMDFYKNLQMDRFPKSSSVTEVDPEMRFDLIDVSEIRLKLSLETAPGQRPHGILGIWSPVLSAIGNAFKIQVHLRRVMHRDRFMRKSSIIPAIGSRIWRDLIHNPLHLIFSVDVLGMTSSTLASLSRGFAELSTDGQFLQLRAKQVRSRRITGVRDGIIQGTEALAQSVAFGVSGVVRKPVESARENGLLGLAHGLGRAFLGFIVQPVSGALDFFSLTVDGIGASCSKCLEIFHNKATFQRVRNPRAIHADGILREYCEREAIGQMVLYLGEASRHFGCTEIFKEPSKFALSDYYEEHFNVPYQRIVLVTNKRVMLLQCLAPNKMDRKPCKIMWDVPWGELMALELAKAGSNQPSHLILHLKNFRRSESFVRVIKCGTAEEFDGREPQALRICSVVRRTWKKYQCDMKSLILKVPSSQRHVYFAWSDADGREPRISNKPVISSMELLSHATAPEDRRSIKHSITFSKIWSSEQEYKGRCSLCKKQISQDGGICSIWRPICPDGYASIGDIAYVGIYPPNVAAVYRKIDGLFALPMGYDLVWRNCIDDYVTPVSIWHPRAPDGFVSPGCVAVAGYMEPEPDVVYCVAESLAAEAQFEEQKVWSARDSYPWACHIYQVQSDALHFVALRQSKEESDWKPTRIRDDLLSRLQIQSS</sequence>
<dbReference type="PANTHER" id="PTHR16166">
    <property type="entry name" value="VACUOLAR PROTEIN SORTING-ASSOCIATED PROTEIN VPS13"/>
    <property type="match status" value="1"/>
</dbReference>
<dbReference type="GO" id="GO:0045053">
    <property type="term" value="P:protein retention in Golgi apparatus"/>
    <property type="evidence" value="ECO:0007669"/>
    <property type="project" value="TreeGrafter"/>
</dbReference>
<organism evidence="6 7">
    <name type="scientific">Acacia crassicarpa</name>
    <name type="common">northern wattle</name>
    <dbReference type="NCBI Taxonomy" id="499986"/>
    <lineage>
        <taxon>Eukaryota</taxon>
        <taxon>Viridiplantae</taxon>
        <taxon>Streptophyta</taxon>
        <taxon>Embryophyta</taxon>
        <taxon>Tracheophyta</taxon>
        <taxon>Spermatophyta</taxon>
        <taxon>Magnoliopsida</taxon>
        <taxon>eudicotyledons</taxon>
        <taxon>Gunneridae</taxon>
        <taxon>Pentapetalae</taxon>
        <taxon>rosids</taxon>
        <taxon>fabids</taxon>
        <taxon>Fabales</taxon>
        <taxon>Fabaceae</taxon>
        <taxon>Caesalpinioideae</taxon>
        <taxon>mimosoid clade</taxon>
        <taxon>Acacieae</taxon>
        <taxon>Acacia</taxon>
    </lineage>
</organism>
<name>A0AAE1J2G2_9FABA</name>
<keyword evidence="7" id="KW-1185">Reference proteome</keyword>
<keyword evidence="2" id="KW-0813">Transport</keyword>
<gene>
    <name evidence="6" type="ORF">QN277_028058</name>
</gene>
<dbReference type="InterPro" id="IPR001849">
    <property type="entry name" value="PH_domain"/>
</dbReference>
<evidence type="ECO:0000256" key="3">
    <source>
        <dbReference type="ARBA" id="ARBA00023055"/>
    </source>
</evidence>
<feature type="compositionally biased region" description="Low complexity" evidence="4">
    <location>
        <begin position="2843"/>
        <end position="2852"/>
    </location>
</feature>
<dbReference type="InterPro" id="IPR011993">
    <property type="entry name" value="PH-like_dom_sf"/>
</dbReference>
<protein>
    <recommendedName>
        <fullName evidence="5">PH domain-containing protein</fullName>
    </recommendedName>
</protein>
<dbReference type="PANTHER" id="PTHR16166:SF137">
    <property type="entry name" value="PLECKSTRIN HOMOLOGY (PH) DOMAIN-CONTAINING PROTEIN"/>
    <property type="match status" value="1"/>
</dbReference>
<evidence type="ECO:0000313" key="6">
    <source>
        <dbReference type="EMBL" id="KAK4262506.1"/>
    </source>
</evidence>
<comment type="caution">
    <text evidence="6">The sequence shown here is derived from an EMBL/GenBank/DDBJ whole genome shotgun (WGS) entry which is preliminary data.</text>
</comment>
<keyword evidence="3" id="KW-0445">Lipid transport</keyword>
<dbReference type="Pfam" id="PF00169">
    <property type="entry name" value="PH"/>
    <property type="match status" value="1"/>
</dbReference>
<evidence type="ECO:0000256" key="4">
    <source>
        <dbReference type="SAM" id="MobiDB-lite"/>
    </source>
</evidence>
<dbReference type="InterPro" id="IPR026847">
    <property type="entry name" value="VPS13"/>
</dbReference>
<feature type="compositionally biased region" description="Low complexity" evidence="4">
    <location>
        <begin position="1067"/>
        <end position="1082"/>
    </location>
</feature>
<dbReference type="CDD" id="cd00821">
    <property type="entry name" value="PH"/>
    <property type="match status" value="1"/>
</dbReference>
<evidence type="ECO:0000256" key="2">
    <source>
        <dbReference type="ARBA" id="ARBA00022448"/>
    </source>
</evidence>
<dbReference type="Gene3D" id="2.30.29.30">
    <property type="entry name" value="Pleckstrin-homology domain (PH domain)/Phosphotyrosine-binding domain (PTB)"/>
    <property type="match status" value="1"/>
</dbReference>
<dbReference type="InterPro" id="IPR056748">
    <property type="entry name" value="VPS13-like_C"/>
</dbReference>
<dbReference type="InterPro" id="IPR009543">
    <property type="entry name" value="VPS13_VAB"/>
</dbReference>
<proteinExistence type="inferred from homology"/>
<evidence type="ECO:0000259" key="5">
    <source>
        <dbReference type="PROSITE" id="PS50003"/>
    </source>
</evidence>
<feature type="region of interest" description="Disordered" evidence="4">
    <location>
        <begin position="1059"/>
        <end position="1083"/>
    </location>
</feature>
<feature type="region of interest" description="Disordered" evidence="4">
    <location>
        <begin position="2841"/>
        <end position="2861"/>
    </location>
</feature>
<dbReference type="Pfam" id="PF12624">
    <property type="entry name" value="VPS13_N"/>
    <property type="match status" value="1"/>
</dbReference>
<dbReference type="Pfam" id="PF25036">
    <property type="entry name" value="VPS13_VAB"/>
    <property type="match status" value="1"/>
</dbReference>
<reference evidence="6" key="1">
    <citation type="submission" date="2023-10" db="EMBL/GenBank/DDBJ databases">
        <title>Chromosome-level genome of the transformable northern wattle, Acacia crassicarpa.</title>
        <authorList>
            <person name="Massaro I."/>
            <person name="Sinha N.R."/>
            <person name="Poethig S."/>
            <person name="Leichty A.R."/>
        </authorList>
    </citation>
    <scope>NUCLEOTIDE SEQUENCE</scope>
    <source>
        <strain evidence="6">Acra3RX</strain>
        <tissue evidence="6">Leaf</tissue>
    </source>
</reference>
<dbReference type="Pfam" id="PF06101">
    <property type="entry name" value="Vps62"/>
    <property type="match status" value="2"/>
</dbReference>
<dbReference type="GO" id="GO:0006623">
    <property type="term" value="P:protein targeting to vacuole"/>
    <property type="evidence" value="ECO:0007669"/>
    <property type="project" value="TreeGrafter"/>
</dbReference>
<dbReference type="SUPFAM" id="SSF50729">
    <property type="entry name" value="PH domain-like"/>
    <property type="match status" value="1"/>
</dbReference>
<dbReference type="InterPro" id="IPR026854">
    <property type="entry name" value="VPS13_N"/>
</dbReference>
<evidence type="ECO:0000256" key="1">
    <source>
        <dbReference type="ARBA" id="ARBA00006545"/>
    </source>
</evidence>
<dbReference type="Proteomes" id="UP001293593">
    <property type="component" value="Unassembled WGS sequence"/>
</dbReference>